<reference evidence="1" key="3">
    <citation type="submission" date="2006-01" db="EMBL/GenBank/DDBJ databases">
        <authorList>
            <person name="Buell R."/>
        </authorList>
    </citation>
    <scope>NUCLEOTIDE SEQUENCE</scope>
</reference>
<dbReference type="EMBL" id="DP000010">
    <property type="protein sequence ID" value="ABA93014.1"/>
    <property type="molecule type" value="Genomic_DNA"/>
</dbReference>
<accession>Q2R6H6</accession>
<dbReference type="AlphaFoldDB" id="Q2R6H6"/>
<reference evidence="1" key="2">
    <citation type="submission" date="2005-04" db="EMBL/GenBank/DDBJ databases">
        <authorList>
            <person name="Buell C.R."/>
            <person name="Wing R.A."/>
            <person name="McCombie W.A."/>
            <person name="Ouyang S."/>
        </authorList>
    </citation>
    <scope>NUCLEOTIDE SEQUENCE</scope>
</reference>
<proteinExistence type="predicted"/>
<protein>
    <submittedName>
        <fullName evidence="1">Uncharacterized protein</fullName>
    </submittedName>
</protein>
<reference evidence="1" key="1">
    <citation type="journal article" date="2005" name="BMC Biol.">
        <title>The sequence of rice chromosomes 11 and 12, rich in disease resistance genes and recent gene duplications.</title>
        <authorList>
            <consortium name="The rice chromosomes 11 and 12 sequencing consortia"/>
        </authorList>
    </citation>
    <scope>NUCLEOTIDE SEQUENCE [LARGE SCALE GENOMIC DNA]</scope>
</reference>
<evidence type="ECO:0000313" key="1">
    <source>
        <dbReference type="EMBL" id="ABA93014.1"/>
    </source>
</evidence>
<sequence length="112" mass="12058">MAAAVTPLVSTSRLGTDPEPTIRSLYDDGDACLNDGCVWRRWSQEEELAGIAGVSCYGEPGEGSSGQLGVSGEKGSTQVLMQKPSNFSEPEYTVMIVHCEHDFIVADYLQLT</sequence>
<name>Q2R6H6_ORYSJ</name>
<gene>
    <name evidence="1" type="ordered locus">LOC_Os11g20020</name>
</gene>
<organism evidence="1">
    <name type="scientific">Oryza sativa subsp. japonica</name>
    <name type="common">Rice</name>
    <dbReference type="NCBI Taxonomy" id="39947"/>
    <lineage>
        <taxon>Eukaryota</taxon>
        <taxon>Viridiplantae</taxon>
        <taxon>Streptophyta</taxon>
        <taxon>Embryophyta</taxon>
        <taxon>Tracheophyta</taxon>
        <taxon>Spermatophyta</taxon>
        <taxon>Magnoliopsida</taxon>
        <taxon>Liliopsida</taxon>
        <taxon>Poales</taxon>
        <taxon>Poaceae</taxon>
        <taxon>BOP clade</taxon>
        <taxon>Oryzoideae</taxon>
        <taxon>Oryzeae</taxon>
        <taxon>Oryzinae</taxon>
        <taxon>Oryza</taxon>
        <taxon>Oryza sativa</taxon>
    </lineage>
</organism>